<proteinExistence type="predicted"/>
<sequence>MGPSPHLNREDGQWVAGGPFPLLPQLQLEPQAPRPAAHRLGSWRSSHSLTRCSPEKRCLWEGLVAKGLFLRGHDSGQVSDTTSATWKQNRPLFSKMQKSQPPFGPPRLLSPGPEPQIAPDLSWSLQPHLAAGAP</sequence>
<feature type="region of interest" description="Disordered" evidence="1">
    <location>
        <begin position="74"/>
        <end position="134"/>
    </location>
</feature>
<evidence type="ECO:0000313" key="3">
    <source>
        <dbReference type="Proteomes" id="UP001176941"/>
    </source>
</evidence>
<gene>
    <name evidence="2" type="ORF">MRATA1EN1_LOCUS18541</name>
</gene>
<feature type="region of interest" description="Disordered" evidence="1">
    <location>
        <begin position="1"/>
        <end position="26"/>
    </location>
</feature>
<reference evidence="2" key="1">
    <citation type="submission" date="2023-04" db="EMBL/GenBank/DDBJ databases">
        <authorList>
            <consortium name="ELIXIR-Norway"/>
        </authorList>
    </citation>
    <scope>NUCLEOTIDE SEQUENCE [LARGE SCALE GENOMIC DNA]</scope>
</reference>
<feature type="compositionally biased region" description="Polar residues" evidence="1">
    <location>
        <begin position="76"/>
        <end position="88"/>
    </location>
</feature>
<name>A0ABN8Z712_RANTA</name>
<protein>
    <submittedName>
        <fullName evidence="2">Uncharacterized protein</fullName>
    </submittedName>
</protein>
<accession>A0ABN8Z712</accession>
<dbReference type="EMBL" id="OX459939">
    <property type="protein sequence ID" value="CAI9169579.1"/>
    <property type="molecule type" value="Genomic_DNA"/>
</dbReference>
<dbReference type="Proteomes" id="UP001176941">
    <property type="component" value="Chromosome 3"/>
</dbReference>
<organism evidence="2 3">
    <name type="scientific">Rangifer tarandus platyrhynchus</name>
    <name type="common">Svalbard reindeer</name>
    <dbReference type="NCBI Taxonomy" id="3082113"/>
    <lineage>
        <taxon>Eukaryota</taxon>
        <taxon>Metazoa</taxon>
        <taxon>Chordata</taxon>
        <taxon>Craniata</taxon>
        <taxon>Vertebrata</taxon>
        <taxon>Euteleostomi</taxon>
        <taxon>Mammalia</taxon>
        <taxon>Eutheria</taxon>
        <taxon>Laurasiatheria</taxon>
        <taxon>Artiodactyla</taxon>
        <taxon>Ruminantia</taxon>
        <taxon>Pecora</taxon>
        <taxon>Cervidae</taxon>
        <taxon>Odocoileinae</taxon>
        <taxon>Rangifer</taxon>
    </lineage>
</organism>
<evidence type="ECO:0000256" key="1">
    <source>
        <dbReference type="SAM" id="MobiDB-lite"/>
    </source>
</evidence>
<evidence type="ECO:0000313" key="2">
    <source>
        <dbReference type="EMBL" id="CAI9169579.1"/>
    </source>
</evidence>
<keyword evidence="3" id="KW-1185">Reference proteome</keyword>